<dbReference type="RefSeq" id="WP_196305662.1">
    <property type="nucleotide sequence ID" value="NZ_JZWI01000006.1"/>
</dbReference>
<keyword evidence="3" id="KW-1185">Reference proteome</keyword>
<comment type="caution">
    <text evidence="2">The sequence shown here is derived from an EMBL/GenBank/DDBJ whole genome shotgun (WGS) entry which is preliminary data.</text>
</comment>
<reference evidence="2 3" key="1">
    <citation type="submission" date="2015-03" db="EMBL/GenBank/DDBJ databases">
        <title>Genome sequence of Variovorax paradoxus TBEA6.</title>
        <authorList>
            <person name="Poehlein A."/>
            <person name="Schuldes J."/>
            <person name="Wuebbeler J.H."/>
            <person name="Hiessl S."/>
            <person name="Steinbuechel A."/>
            <person name="Daniel R."/>
        </authorList>
    </citation>
    <scope>NUCLEOTIDE SEQUENCE [LARGE SCALE GENOMIC DNA]</scope>
    <source>
        <strain evidence="2 3">TBEA6</strain>
    </source>
</reference>
<dbReference type="PATRIC" id="fig|34073.19.peg.1163"/>
<protein>
    <recommendedName>
        <fullName evidence="4">Phage portal protein</fullName>
    </recommendedName>
</protein>
<dbReference type="Proteomes" id="UP000035170">
    <property type="component" value="Unassembled WGS sequence"/>
</dbReference>
<accession>A0A0H2MLH1</accession>
<evidence type="ECO:0000313" key="3">
    <source>
        <dbReference type="Proteomes" id="UP000035170"/>
    </source>
</evidence>
<sequence length="506" mass="56040">MSWLEKVKGMFSTPAEAAPPATESKPSGARLTEAAGSQSASEAGWTRLTGEGMGKQNERDLTPLAQERMQKIAEWLWQSNLLANRLVELPLAYLLAEGVTIQCKNEARQMQLNAFWNDPINNWPLKLPPRVRALGLLGEQCYICHVNEANGFVRLGYLNPRQIATVVMDPDNPEQPIGVVTKKDSKGRYNKYRVVILGEDEEHFTLRTAEIRASDFTDGDCLLYQVNKFPDGSRGRSDLLGQMDWLDAYDNFLFNELDRIEYLRSFVWDVKMTGADPESVKKYQQEFKPPAPNSTFVHNDSIELKAISPTLQAADTAESASLLRNHVLGGGTLPEHWFGGGGDVNRAVGAEMGEPTFKVLTSRQSMLKIMLEEIGRFVLWFGARGGEQPDWSSDEWKVTAVFPELQSKDVAKFAAAMQGVVTAVGQMIETGLLTEETGLKLIGDVAQRFGQAFDAKKELEEARKEHAQRKKERQAEDSFNLPADVRDALKSGQAAPAPAPAPAAQA</sequence>
<feature type="region of interest" description="Disordered" evidence="1">
    <location>
        <begin position="11"/>
        <end position="57"/>
    </location>
</feature>
<feature type="region of interest" description="Disordered" evidence="1">
    <location>
        <begin position="460"/>
        <end position="506"/>
    </location>
</feature>
<feature type="compositionally biased region" description="Pro residues" evidence="1">
    <location>
        <begin position="497"/>
        <end position="506"/>
    </location>
</feature>
<evidence type="ECO:0000313" key="2">
    <source>
        <dbReference type="EMBL" id="KLN57630.1"/>
    </source>
</evidence>
<proteinExistence type="predicted"/>
<evidence type="ECO:0000256" key="1">
    <source>
        <dbReference type="SAM" id="MobiDB-lite"/>
    </source>
</evidence>
<dbReference type="AlphaFoldDB" id="A0A0H2MLH1"/>
<feature type="compositionally biased region" description="Low complexity" evidence="1">
    <location>
        <begin position="12"/>
        <end position="44"/>
    </location>
</feature>
<name>A0A0H2MLH1_VARPD</name>
<evidence type="ECO:0008006" key="4">
    <source>
        <dbReference type="Google" id="ProtNLM"/>
    </source>
</evidence>
<dbReference type="EMBL" id="JZWI01000006">
    <property type="protein sequence ID" value="KLN57630.1"/>
    <property type="molecule type" value="Genomic_DNA"/>
</dbReference>
<gene>
    <name evidence="2" type="ORF">VPARA_11430</name>
</gene>
<organism evidence="2 3">
    <name type="scientific">Variovorax paradoxus</name>
    <dbReference type="NCBI Taxonomy" id="34073"/>
    <lineage>
        <taxon>Bacteria</taxon>
        <taxon>Pseudomonadati</taxon>
        <taxon>Pseudomonadota</taxon>
        <taxon>Betaproteobacteria</taxon>
        <taxon>Burkholderiales</taxon>
        <taxon>Comamonadaceae</taxon>
        <taxon>Variovorax</taxon>
    </lineage>
</organism>